<keyword evidence="3" id="KW-0813">Transport</keyword>
<dbReference type="AlphaFoldDB" id="X6P397"/>
<dbReference type="OrthoDB" id="1698591at2759"/>
<keyword evidence="7" id="KW-0539">Nucleus</keyword>
<keyword evidence="5" id="KW-0677">Repeat</keyword>
<evidence type="ECO:0000313" key="11">
    <source>
        <dbReference type="EMBL" id="ETO32691.1"/>
    </source>
</evidence>
<dbReference type="Pfam" id="PF25574">
    <property type="entry name" value="TPR_IMB1"/>
    <property type="match status" value="1"/>
</dbReference>
<dbReference type="InterPro" id="IPR016024">
    <property type="entry name" value="ARM-type_fold"/>
</dbReference>
<dbReference type="InterPro" id="IPR011989">
    <property type="entry name" value="ARM-like"/>
</dbReference>
<evidence type="ECO:0000256" key="3">
    <source>
        <dbReference type="ARBA" id="ARBA00022448"/>
    </source>
</evidence>
<evidence type="ECO:0000259" key="9">
    <source>
        <dbReference type="Pfam" id="PF25574"/>
    </source>
</evidence>
<evidence type="ECO:0000259" key="10">
    <source>
        <dbReference type="Pfam" id="PF25780"/>
    </source>
</evidence>
<sequence>MLYNKSLAEYSIKEIEPHFENIKKVLESALQDKKVEVQTAAVKCFGSVVTSIGEESKLKMFGGVMAEVVKALNTKDERVVQSNLECILRVTVNKSQLIQSVEVPLMKILIAICRSTSAEFDTHRLALEALTSMSKSGGDIRKNDDYVRQCVQLLFMFCSRYNEELSFDNVDHDLEQEYILYGRDCARDFCDLVGGHMFSKHALPIVRQWLSCNNKLWKEVYGAVVLLTGSLSHLHLTPGFQLKGNEKKKQRKNGKSSSTLYDEKSKHLWTILNIICELIIKYERPEVQHISKAWSDTLLRTFCDKLEHWVAAQAKIAKTPNVASAHPRVIVQLLSTIAHYGNNGVKDEMVKYSDRMLKCCYEILANQKTLLPSSSSSSSSSSTITTTNSSSSSSFPLSILEQTVLVVGTIGYCLDSDFDSYYARFMKIIMEILMNSNHESTQAVRGRAMECIGLMGQAVGPDRFKKDAHQLMKLLLPMRRSLQEAKDNTAYNSLNQLFARICQAIEEEFVQYFPQVIPHLLKSASIDAGHIASR</sequence>
<evidence type="ECO:0000313" key="12">
    <source>
        <dbReference type="Proteomes" id="UP000023152"/>
    </source>
</evidence>
<organism evidence="11 12">
    <name type="scientific">Reticulomyxa filosa</name>
    <dbReference type="NCBI Taxonomy" id="46433"/>
    <lineage>
        <taxon>Eukaryota</taxon>
        <taxon>Sar</taxon>
        <taxon>Rhizaria</taxon>
        <taxon>Retaria</taxon>
        <taxon>Foraminifera</taxon>
        <taxon>Monothalamids</taxon>
        <taxon>Reticulomyxidae</taxon>
        <taxon>Reticulomyxa</taxon>
    </lineage>
</organism>
<evidence type="ECO:0000256" key="7">
    <source>
        <dbReference type="ARBA" id="ARBA00023242"/>
    </source>
</evidence>
<keyword evidence="12" id="KW-1185">Reference proteome</keyword>
<evidence type="ECO:0000256" key="5">
    <source>
        <dbReference type="ARBA" id="ARBA00022737"/>
    </source>
</evidence>
<feature type="domain" description="IPO4/5-like TPR repeats" evidence="10">
    <location>
        <begin position="15"/>
        <end position="86"/>
    </location>
</feature>
<dbReference type="GO" id="GO:0006606">
    <property type="term" value="P:protein import into nucleus"/>
    <property type="evidence" value="ECO:0007669"/>
    <property type="project" value="InterPro"/>
</dbReference>
<dbReference type="PANTHER" id="PTHR10527">
    <property type="entry name" value="IMPORTIN BETA"/>
    <property type="match status" value="1"/>
</dbReference>
<dbReference type="InterPro" id="IPR040122">
    <property type="entry name" value="Importin_beta"/>
</dbReference>
<name>X6P397_RETFI</name>
<comment type="caution">
    <text evidence="11">The sequence shown here is derived from an EMBL/GenBank/DDBJ whole genome shotgun (WGS) entry which is preliminary data.</text>
</comment>
<dbReference type="GO" id="GO:0005737">
    <property type="term" value="C:cytoplasm"/>
    <property type="evidence" value="ECO:0007669"/>
    <property type="project" value="UniProtKB-SubCell"/>
</dbReference>
<feature type="region of interest" description="Disordered" evidence="8">
    <location>
        <begin position="371"/>
        <end position="394"/>
    </location>
</feature>
<dbReference type="Gene3D" id="1.25.10.10">
    <property type="entry name" value="Leucine-rich Repeat Variant"/>
    <property type="match status" value="1"/>
</dbReference>
<evidence type="ECO:0000256" key="6">
    <source>
        <dbReference type="ARBA" id="ARBA00022927"/>
    </source>
</evidence>
<evidence type="ECO:0000256" key="4">
    <source>
        <dbReference type="ARBA" id="ARBA00022490"/>
    </source>
</evidence>
<dbReference type="Pfam" id="PF25780">
    <property type="entry name" value="TPR_IPO5"/>
    <property type="match status" value="1"/>
</dbReference>
<dbReference type="InterPro" id="IPR057672">
    <property type="entry name" value="TPR_IPO4/5"/>
</dbReference>
<protein>
    <submittedName>
        <fullName evidence="11">Uncharacterized protein</fullName>
    </submittedName>
</protein>
<keyword evidence="4" id="KW-0963">Cytoplasm</keyword>
<dbReference type="EMBL" id="ASPP01004000">
    <property type="protein sequence ID" value="ETO32691.1"/>
    <property type="molecule type" value="Genomic_DNA"/>
</dbReference>
<evidence type="ECO:0000256" key="1">
    <source>
        <dbReference type="ARBA" id="ARBA00004123"/>
    </source>
</evidence>
<reference evidence="11 12" key="1">
    <citation type="journal article" date="2013" name="Curr. Biol.">
        <title>The Genome of the Foraminiferan Reticulomyxa filosa.</title>
        <authorList>
            <person name="Glockner G."/>
            <person name="Hulsmann N."/>
            <person name="Schleicher M."/>
            <person name="Noegel A.A."/>
            <person name="Eichinger L."/>
            <person name="Gallinger C."/>
            <person name="Pawlowski J."/>
            <person name="Sierra R."/>
            <person name="Euteneuer U."/>
            <person name="Pillet L."/>
            <person name="Moustafa A."/>
            <person name="Platzer M."/>
            <person name="Groth M."/>
            <person name="Szafranski K."/>
            <person name="Schliwa M."/>
        </authorList>
    </citation>
    <scope>NUCLEOTIDE SEQUENCE [LARGE SCALE GENOMIC DNA]</scope>
</reference>
<keyword evidence="6" id="KW-0653">Protein transport</keyword>
<accession>X6P397</accession>
<comment type="subcellular location">
    <subcellularLocation>
        <location evidence="2">Cytoplasm</location>
    </subcellularLocation>
    <subcellularLocation>
        <location evidence="1">Nucleus</location>
    </subcellularLocation>
</comment>
<dbReference type="SUPFAM" id="SSF48371">
    <property type="entry name" value="ARM repeat"/>
    <property type="match status" value="1"/>
</dbReference>
<evidence type="ECO:0000256" key="2">
    <source>
        <dbReference type="ARBA" id="ARBA00004496"/>
    </source>
</evidence>
<dbReference type="Proteomes" id="UP000023152">
    <property type="component" value="Unassembled WGS sequence"/>
</dbReference>
<gene>
    <name evidence="11" type="ORF">RFI_04424</name>
</gene>
<evidence type="ECO:0000256" key="8">
    <source>
        <dbReference type="SAM" id="MobiDB-lite"/>
    </source>
</evidence>
<feature type="domain" description="Importin subunit beta-1/Transportin-1-like TPR repeats" evidence="9">
    <location>
        <begin position="398"/>
        <end position="526"/>
    </location>
</feature>
<dbReference type="InterPro" id="IPR058584">
    <property type="entry name" value="IMB1_TNPO1-like_TPR"/>
</dbReference>
<proteinExistence type="predicted"/>
<feature type="compositionally biased region" description="Low complexity" evidence="8">
    <location>
        <begin position="373"/>
        <end position="394"/>
    </location>
</feature>